<gene>
    <name evidence="11" type="ORF">ACFOPQ_17405</name>
</gene>
<feature type="binding site" evidence="9">
    <location>
        <begin position="23"/>
        <end position="30"/>
    </location>
    <ligand>
        <name>ATP</name>
        <dbReference type="ChEBI" id="CHEBI:30616"/>
    </ligand>
</feature>
<comment type="catalytic activity">
    <reaction evidence="6">
        <text>Couples ATP hydrolysis with the unwinding of duplex DNA by translocating in the 3'-5' direction.</text>
        <dbReference type="EC" id="5.6.2.4"/>
    </reaction>
</comment>
<dbReference type="EMBL" id="JBHRZF010000203">
    <property type="protein sequence ID" value="MFC3862543.1"/>
    <property type="molecule type" value="Genomic_DNA"/>
</dbReference>
<dbReference type="PANTHER" id="PTHR11070">
    <property type="entry name" value="UVRD / RECB / PCRA DNA HELICASE FAMILY MEMBER"/>
    <property type="match status" value="1"/>
</dbReference>
<dbReference type="RefSeq" id="WP_380080500.1">
    <property type="nucleotide sequence ID" value="NZ_JBHRZF010000203.1"/>
</dbReference>
<evidence type="ECO:0000259" key="10">
    <source>
        <dbReference type="PROSITE" id="PS51198"/>
    </source>
</evidence>
<evidence type="ECO:0000256" key="5">
    <source>
        <dbReference type="ARBA" id="ARBA00023235"/>
    </source>
</evidence>
<reference evidence="12" key="1">
    <citation type="journal article" date="2019" name="Int. J. Syst. Evol. Microbiol.">
        <title>The Global Catalogue of Microorganisms (GCM) 10K type strain sequencing project: providing services to taxonomists for standard genome sequencing and annotation.</title>
        <authorList>
            <consortium name="The Broad Institute Genomics Platform"/>
            <consortium name="The Broad Institute Genome Sequencing Center for Infectious Disease"/>
            <person name="Wu L."/>
            <person name="Ma J."/>
        </authorList>
    </citation>
    <scope>NUCLEOTIDE SEQUENCE [LARGE SCALE GENOMIC DNA]</scope>
    <source>
        <strain evidence="12">CCTCC AB 2013263</strain>
    </source>
</reference>
<proteinExistence type="predicted"/>
<comment type="caution">
    <text evidence="11">The sequence shown here is derived from an EMBL/GenBank/DDBJ whole genome shotgun (WGS) entry which is preliminary data.</text>
</comment>
<keyword evidence="2 9" id="KW-0378">Hydrolase</keyword>
<evidence type="ECO:0000256" key="8">
    <source>
        <dbReference type="ARBA" id="ARBA00048988"/>
    </source>
</evidence>
<dbReference type="InterPro" id="IPR014016">
    <property type="entry name" value="UvrD-like_ATP-bd"/>
</dbReference>
<evidence type="ECO:0000256" key="7">
    <source>
        <dbReference type="ARBA" id="ARBA00034808"/>
    </source>
</evidence>
<accession>A0ABV8A9Z7</accession>
<dbReference type="Pfam" id="PF00580">
    <property type="entry name" value="UvrD-helicase"/>
    <property type="match status" value="1"/>
</dbReference>
<keyword evidence="3 9" id="KW-0347">Helicase</keyword>
<dbReference type="EC" id="5.6.2.4" evidence="7"/>
<keyword evidence="1 9" id="KW-0547">Nucleotide-binding</keyword>
<dbReference type="PROSITE" id="PS51198">
    <property type="entry name" value="UVRD_HELICASE_ATP_BIND"/>
    <property type="match status" value="1"/>
</dbReference>
<dbReference type="InterPro" id="IPR000212">
    <property type="entry name" value="DNA_helicase_UvrD/REP"/>
</dbReference>
<keyword evidence="4 9" id="KW-0067">ATP-binding</keyword>
<evidence type="ECO:0000256" key="1">
    <source>
        <dbReference type="ARBA" id="ARBA00022741"/>
    </source>
</evidence>
<dbReference type="CDD" id="cd17932">
    <property type="entry name" value="DEXQc_UvrD"/>
    <property type="match status" value="1"/>
</dbReference>
<dbReference type="Proteomes" id="UP001595748">
    <property type="component" value="Unassembled WGS sequence"/>
</dbReference>
<feature type="domain" description="UvrD-like helicase ATP-binding" evidence="10">
    <location>
        <begin position="2"/>
        <end position="255"/>
    </location>
</feature>
<dbReference type="PANTHER" id="PTHR11070:SF2">
    <property type="entry name" value="ATP-DEPENDENT DNA HELICASE SRS2"/>
    <property type="match status" value="1"/>
</dbReference>
<keyword evidence="5" id="KW-0413">Isomerase</keyword>
<comment type="catalytic activity">
    <reaction evidence="8">
        <text>ATP + H2O = ADP + phosphate + H(+)</text>
        <dbReference type="Rhea" id="RHEA:13065"/>
        <dbReference type="ChEBI" id="CHEBI:15377"/>
        <dbReference type="ChEBI" id="CHEBI:15378"/>
        <dbReference type="ChEBI" id="CHEBI:30616"/>
        <dbReference type="ChEBI" id="CHEBI:43474"/>
        <dbReference type="ChEBI" id="CHEBI:456216"/>
        <dbReference type="EC" id="5.6.2.4"/>
    </reaction>
</comment>
<evidence type="ECO:0000256" key="3">
    <source>
        <dbReference type="ARBA" id="ARBA00022806"/>
    </source>
</evidence>
<sequence length="628" mass="71177">MKLTAEQEAIRTAPSVPLTTIEAGAGTGKTFLLTKRAQYLVSQNIPSRALLFLTFTRQAREELNERLNKLGLYCEVKTLHGFALQNWPGQPALLNNDDSNWKKILTDLRNRHHFQVQTIEQALEQAWQQGEFTDPARLKLRQEAEAALMGLAQAGKEFMTPTSLLAATVRRWSQSPEELSSLRGQFRHVFVDEAQDLSPLQVEFVRHVSEGRCLTVVGDPQQSIFSFQHSEPGVFAGFVKQASLSFPLTVNFRSPGQHLLAAEKLTGKMLVPASGFGGTVEVRWSDSASALIEELIQGVKRFLSVSPGETVTVLVRSNAEIQEVTDWLRDDSLSVSMTSEERGTLDTYCRDVLRPVTRLLTQRKKPEGNHPLLSLPQFQGLSTEVRQLFTMAWKTRRRVSQVREVTTGSMASEFLNLWEQLEDWHGTPLELLRLLDQTSPSNQARHYAQKSAEVTDLHHFLEPYASPEEKRILVRTIHSAKGLEWRNVILFEGDDRYGKLFISPQDPAFLEEVRLRYVAVTRSTENLLALLHHDCHPAYELAFGDETVQIVRRTEEVLMGHTEPEESFADQLWSQEWFSSYIEHYATPAEVQRVAGTEAATEKSKLRARENPVVQRIPLTGWKKSGRT</sequence>
<evidence type="ECO:0000256" key="4">
    <source>
        <dbReference type="ARBA" id="ARBA00022840"/>
    </source>
</evidence>
<organism evidence="11 12">
    <name type="scientific">Deinococcus antarcticus</name>
    <dbReference type="NCBI Taxonomy" id="1298767"/>
    <lineage>
        <taxon>Bacteria</taxon>
        <taxon>Thermotogati</taxon>
        <taxon>Deinococcota</taxon>
        <taxon>Deinococci</taxon>
        <taxon>Deinococcales</taxon>
        <taxon>Deinococcaceae</taxon>
        <taxon>Deinococcus</taxon>
    </lineage>
</organism>
<keyword evidence="12" id="KW-1185">Reference proteome</keyword>
<dbReference type="InterPro" id="IPR014017">
    <property type="entry name" value="DNA_helicase_UvrD-like_C"/>
</dbReference>
<name>A0ABV8A9Z7_9DEIO</name>
<evidence type="ECO:0000313" key="12">
    <source>
        <dbReference type="Proteomes" id="UP001595748"/>
    </source>
</evidence>
<evidence type="ECO:0000313" key="11">
    <source>
        <dbReference type="EMBL" id="MFC3862543.1"/>
    </source>
</evidence>
<dbReference type="Gene3D" id="3.40.50.300">
    <property type="entry name" value="P-loop containing nucleotide triphosphate hydrolases"/>
    <property type="match status" value="2"/>
</dbReference>
<evidence type="ECO:0000256" key="2">
    <source>
        <dbReference type="ARBA" id="ARBA00022801"/>
    </source>
</evidence>
<protein>
    <recommendedName>
        <fullName evidence="7">DNA 3'-5' helicase</fullName>
        <ecNumber evidence="7">5.6.2.4</ecNumber>
    </recommendedName>
</protein>
<dbReference type="InterPro" id="IPR027417">
    <property type="entry name" value="P-loop_NTPase"/>
</dbReference>
<dbReference type="SUPFAM" id="SSF52540">
    <property type="entry name" value="P-loop containing nucleoside triphosphate hydrolases"/>
    <property type="match status" value="1"/>
</dbReference>
<evidence type="ECO:0000256" key="6">
    <source>
        <dbReference type="ARBA" id="ARBA00034617"/>
    </source>
</evidence>
<evidence type="ECO:0000256" key="9">
    <source>
        <dbReference type="PROSITE-ProRule" id="PRU00560"/>
    </source>
</evidence>
<dbReference type="Pfam" id="PF13361">
    <property type="entry name" value="UvrD_C"/>
    <property type="match status" value="1"/>
</dbReference>